<organism evidence="5 6">
    <name type="scientific">Capronia coronata CBS 617.96</name>
    <dbReference type="NCBI Taxonomy" id="1182541"/>
    <lineage>
        <taxon>Eukaryota</taxon>
        <taxon>Fungi</taxon>
        <taxon>Dikarya</taxon>
        <taxon>Ascomycota</taxon>
        <taxon>Pezizomycotina</taxon>
        <taxon>Eurotiomycetes</taxon>
        <taxon>Chaetothyriomycetidae</taxon>
        <taxon>Chaetothyriales</taxon>
        <taxon>Herpotrichiellaceae</taxon>
        <taxon>Capronia</taxon>
    </lineage>
</organism>
<dbReference type="PANTHER" id="PTHR12205:SF0">
    <property type="entry name" value="CENTROMERE_KINETOCHORE PROTEIN ZW10 HOMOLOG"/>
    <property type="match status" value="1"/>
</dbReference>
<dbReference type="EMBL" id="AMWN01000011">
    <property type="protein sequence ID" value="EXJ78516.1"/>
    <property type="molecule type" value="Genomic_DNA"/>
</dbReference>
<evidence type="ECO:0000256" key="2">
    <source>
        <dbReference type="SAM" id="MobiDB-lite"/>
    </source>
</evidence>
<dbReference type="InterPro" id="IPR055148">
    <property type="entry name" value="ZW10_C_2"/>
</dbReference>
<protein>
    <recommendedName>
        <fullName evidence="7">Retrograde transport protein Dsl1 C-terminal domain-containing protein</fullName>
    </recommendedName>
</protein>
<dbReference type="GO" id="GO:0005737">
    <property type="term" value="C:cytoplasm"/>
    <property type="evidence" value="ECO:0007669"/>
    <property type="project" value="GOC"/>
</dbReference>
<dbReference type="RefSeq" id="XP_007727964.1">
    <property type="nucleotide sequence ID" value="XM_007729774.1"/>
</dbReference>
<reference evidence="5 6" key="1">
    <citation type="submission" date="2013-03" db="EMBL/GenBank/DDBJ databases">
        <title>The Genome Sequence of Capronia coronata CBS 617.96.</title>
        <authorList>
            <consortium name="The Broad Institute Genomics Platform"/>
            <person name="Cuomo C."/>
            <person name="de Hoog S."/>
            <person name="Gorbushina A."/>
            <person name="Walker B."/>
            <person name="Young S.K."/>
            <person name="Zeng Q."/>
            <person name="Gargeya S."/>
            <person name="Fitzgerald M."/>
            <person name="Haas B."/>
            <person name="Abouelleil A."/>
            <person name="Allen A.W."/>
            <person name="Alvarado L."/>
            <person name="Arachchi H.M."/>
            <person name="Berlin A.M."/>
            <person name="Chapman S.B."/>
            <person name="Gainer-Dewar J."/>
            <person name="Goldberg J."/>
            <person name="Griggs A."/>
            <person name="Gujja S."/>
            <person name="Hansen M."/>
            <person name="Howarth C."/>
            <person name="Imamovic A."/>
            <person name="Ireland A."/>
            <person name="Larimer J."/>
            <person name="McCowan C."/>
            <person name="Murphy C."/>
            <person name="Pearson M."/>
            <person name="Poon T.W."/>
            <person name="Priest M."/>
            <person name="Roberts A."/>
            <person name="Saif S."/>
            <person name="Shea T."/>
            <person name="Sisk P."/>
            <person name="Sykes S."/>
            <person name="Wortman J."/>
            <person name="Nusbaum C."/>
            <person name="Birren B."/>
        </authorList>
    </citation>
    <scope>NUCLEOTIDE SEQUENCE [LARGE SCALE GENOMIC DNA]</scope>
    <source>
        <strain evidence="5 6">CBS 617.96</strain>
    </source>
</reference>
<dbReference type="Proteomes" id="UP000019484">
    <property type="component" value="Unassembled WGS sequence"/>
</dbReference>
<feature type="compositionally biased region" description="Polar residues" evidence="2">
    <location>
        <begin position="518"/>
        <end position="528"/>
    </location>
</feature>
<evidence type="ECO:0000259" key="4">
    <source>
        <dbReference type="Pfam" id="PF22766"/>
    </source>
</evidence>
<dbReference type="GO" id="GO:1990423">
    <property type="term" value="C:RZZ complex"/>
    <property type="evidence" value="ECO:0007669"/>
    <property type="project" value="TreeGrafter"/>
</dbReference>
<gene>
    <name evidence="5" type="ORF">A1O1_08917</name>
</gene>
<dbReference type="eggNOG" id="KOG2163">
    <property type="taxonomic scope" value="Eukaryota"/>
</dbReference>
<dbReference type="Pfam" id="PF22766">
    <property type="entry name" value="ZW10_C2"/>
    <property type="match status" value="1"/>
</dbReference>
<dbReference type="Pfam" id="PF20665">
    <property type="entry name" value="Zw10_middle"/>
    <property type="match status" value="1"/>
</dbReference>
<evidence type="ECO:0000259" key="3">
    <source>
        <dbReference type="Pfam" id="PF20665"/>
    </source>
</evidence>
<sequence>MPDERDPSVSLCEAIVNGTFPQSEDLLTSDLSSEVRLLHEISETRRKISDEIKAASQDDSGDVGQWILQAKQVQEDIARCKLESKRIVEEHQHVQALRDEAIDYQRKAELLEAEIEFTETLGRELQTISSATQSLREVEDDLAAQDFSAAASKLQQLDNTTSSILRSRTATLIRDLKDELRLKTRVQLEAKLYDQITVRREQQKASIEVLPTEIDPSAVNSDTLLQALSQLGDLQESLEPLIDKLSAVVLQPLRQSSRLKMASYNVSKFSITVEFDRSGAPLDVIFRFVLDFLDFVHSSLSKEIQPIMVKAILPQLMTVLVNDWLNPGLPTDLSMLEGLDTMQEQVISILGTLKALGWDGQAQLEDWVDDIHRAWLNKRKAATLDAIRKAFASSRGVLRQVERVERQVISTTQKEPIQTHDDAIDWNASWDDESGENPTNREAAKTEDDEEVSGWGFEDDEEEANGRDKNTQAGRTSGADKDKPTDSNEERQEEVEEAEEAWGWEDDGPVEKRDDPRNNIQQAPTNQTKHAEQEVTLTEVYSISEIPDHIVEIIGRDVSDAQALQQGTEHKSLDATAASRGLLALPTLALAMFRAIAPSYYGASPSLTDLHRYNDSLYIAERLRDMLQLNNVSSTMPTPPNVEADIKAMERFARLAYSKEMETQRLIIWDLLEGAQGFVSSTQFPYSQEIKNAVSAVVDRIRTLHREWKPILSTSALMQSIGSLLTMVVAKVISSIEDMDDISEPESQRLTALCQQISSLDDLFLSNPPPPKADSPDKSDSVPMTAVYVGNWLRFQYLINILESSLVDIKYLWTQGELSLEFSEDEVVDLIKALFAESAHRRNAIAAIKGSRRSQ</sequence>
<dbReference type="STRING" id="1182541.W9XNI1"/>
<evidence type="ECO:0000313" key="5">
    <source>
        <dbReference type="EMBL" id="EXJ78516.1"/>
    </source>
</evidence>
<dbReference type="InterPro" id="IPR046362">
    <property type="entry name" value="Zw10/DSL1_C_sf"/>
</dbReference>
<evidence type="ECO:0000313" key="6">
    <source>
        <dbReference type="Proteomes" id="UP000019484"/>
    </source>
</evidence>
<name>W9XNI1_9EURO</name>
<evidence type="ECO:0000256" key="1">
    <source>
        <dbReference type="SAM" id="Coils"/>
    </source>
</evidence>
<dbReference type="Gene3D" id="1.10.357.150">
    <property type="match status" value="1"/>
</dbReference>
<feature type="compositionally biased region" description="Acidic residues" evidence="2">
    <location>
        <begin position="447"/>
        <end position="463"/>
    </location>
</feature>
<feature type="coiled-coil region" evidence="1">
    <location>
        <begin position="94"/>
        <end position="121"/>
    </location>
</feature>
<dbReference type="OrthoDB" id="534815at2759"/>
<dbReference type="InterPro" id="IPR048344">
    <property type="entry name" value="Zw10_middle"/>
</dbReference>
<dbReference type="GO" id="GO:0006888">
    <property type="term" value="P:endoplasmic reticulum to Golgi vesicle-mediated transport"/>
    <property type="evidence" value="ECO:0007669"/>
    <property type="project" value="TreeGrafter"/>
</dbReference>
<dbReference type="PANTHER" id="PTHR12205">
    <property type="entry name" value="CENTROMERE/KINETOCHORE PROTEIN ZW10"/>
    <property type="match status" value="1"/>
</dbReference>
<feature type="domain" description="Centromere/kinetochore protein zw10 middle" evidence="3">
    <location>
        <begin position="222"/>
        <end position="389"/>
    </location>
</feature>
<keyword evidence="6" id="KW-1185">Reference proteome</keyword>
<feature type="compositionally biased region" description="Basic and acidic residues" evidence="2">
    <location>
        <begin position="478"/>
        <end position="490"/>
    </location>
</feature>
<evidence type="ECO:0008006" key="7">
    <source>
        <dbReference type="Google" id="ProtNLM"/>
    </source>
</evidence>
<accession>W9XNI1</accession>
<comment type="caution">
    <text evidence="5">The sequence shown here is derived from an EMBL/GenBank/DDBJ whole genome shotgun (WGS) entry which is preliminary data.</text>
</comment>
<feature type="region of interest" description="Disordered" evidence="2">
    <location>
        <begin position="408"/>
        <end position="531"/>
    </location>
</feature>
<proteinExistence type="predicted"/>
<feature type="domain" description="ZW10 C-terminal helical" evidence="4">
    <location>
        <begin position="693"/>
        <end position="848"/>
    </location>
</feature>
<dbReference type="GeneID" id="19163763"/>
<keyword evidence="1" id="KW-0175">Coiled coil</keyword>
<dbReference type="HOGENOM" id="CLU_006571_0_0_1"/>
<dbReference type="AlphaFoldDB" id="W9XNI1"/>
<feature type="compositionally biased region" description="Acidic residues" evidence="2">
    <location>
        <begin position="491"/>
        <end position="508"/>
    </location>
</feature>
<dbReference type="GO" id="GO:0007094">
    <property type="term" value="P:mitotic spindle assembly checkpoint signaling"/>
    <property type="evidence" value="ECO:0007669"/>
    <property type="project" value="TreeGrafter"/>
</dbReference>